<accession>A0A251VUK6</accession>
<reference evidence="2" key="3">
    <citation type="submission" date="2020-06" db="EMBL/GenBank/DDBJ databases">
        <title>Helianthus annuus Genome sequencing and assembly Release 2.</title>
        <authorList>
            <person name="Gouzy J."/>
            <person name="Langlade N."/>
            <person name="Munos S."/>
        </authorList>
    </citation>
    <scope>NUCLEOTIDE SEQUENCE</scope>
    <source>
        <tissue evidence="2">Leaves</tissue>
    </source>
</reference>
<dbReference type="Gramene" id="mRNA:HanXRQr2_Chr01g0044141">
    <property type="protein sequence ID" value="mRNA:HanXRQr2_Chr01g0044141"/>
    <property type="gene ID" value="HanXRQr2_Chr01g0044141"/>
</dbReference>
<reference evidence="2 4" key="1">
    <citation type="journal article" date="2017" name="Nature">
        <title>The sunflower genome provides insights into oil metabolism, flowering and Asterid evolution.</title>
        <authorList>
            <person name="Badouin H."/>
            <person name="Gouzy J."/>
            <person name="Grassa C.J."/>
            <person name="Murat F."/>
            <person name="Staton S.E."/>
            <person name="Cottret L."/>
            <person name="Lelandais-Briere C."/>
            <person name="Owens G.L."/>
            <person name="Carrere S."/>
            <person name="Mayjonade B."/>
            <person name="Legrand L."/>
            <person name="Gill N."/>
            <person name="Kane N.C."/>
            <person name="Bowers J.E."/>
            <person name="Hubner S."/>
            <person name="Bellec A."/>
            <person name="Berard A."/>
            <person name="Berges H."/>
            <person name="Blanchet N."/>
            <person name="Boniface M.C."/>
            <person name="Brunel D."/>
            <person name="Catrice O."/>
            <person name="Chaidir N."/>
            <person name="Claudel C."/>
            <person name="Donnadieu C."/>
            <person name="Faraut T."/>
            <person name="Fievet G."/>
            <person name="Helmstetter N."/>
            <person name="King M."/>
            <person name="Knapp S.J."/>
            <person name="Lai Z."/>
            <person name="Le Paslier M.C."/>
            <person name="Lippi Y."/>
            <person name="Lorenzon L."/>
            <person name="Mandel J.R."/>
            <person name="Marage G."/>
            <person name="Marchand G."/>
            <person name="Marquand E."/>
            <person name="Bret-Mestries E."/>
            <person name="Morien E."/>
            <person name="Nambeesan S."/>
            <person name="Nguyen T."/>
            <person name="Pegot-Espagnet P."/>
            <person name="Pouilly N."/>
            <person name="Raftis F."/>
            <person name="Sallet E."/>
            <person name="Schiex T."/>
            <person name="Thomas J."/>
            <person name="Vandecasteele C."/>
            <person name="Vares D."/>
            <person name="Vear F."/>
            <person name="Vautrin S."/>
            <person name="Crespi M."/>
            <person name="Mangin B."/>
            <person name="Burke J.M."/>
            <person name="Salse J."/>
            <person name="Munos S."/>
            <person name="Vincourt P."/>
            <person name="Rieseberg L.H."/>
            <person name="Langlade N.B."/>
        </authorList>
    </citation>
    <scope>NUCLEOTIDE SEQUENCE [LARGE SCALE GENOMIC DNA]</scope>
    <source>
        <strain evidence="4">cv. SF193</strain>
        <tissue evidence="2">Leaves</tissue>
    </source>
</reference>
<evidence type="ECO:0000313" key="3">
    <source>
        <dbReference type="EMBL" id="OTG38471.1"/>
    </source>
</evidence>
<name>A0A251VUK6_HELAN</name>
<evidence type="ECO:0000313" key="2">
    <source>
        <dbReference type="EMBL" id="KAF5823980.1"/>
    </source>
</evidence>
<dbReference type="EMBL" id="MNCJ02000316">
    <property type="protein sequence ID" value="KAF5823980.1"/>
    <property type="molecule type" value="Genomic_DNA"/>
</dbReference>
<gene>
    <name evidence="3" type="ORF">HannXRQ_Chr01g0030081</name>
    <name evidence="2" type="ORF">HanXRQr2_Chr01g0044141</name>
</gene>
<sequence>MKRKLSNLQWMAIELLAIGSLEQPQVRLKDAEKDLVTISSLIPGSQLKSTLGVSSALHAGSLTTFLSPPSSPRAGERSPFLESEELESGKGKKEVEAKLVSYSYTFFHLILHLRACIRHAFIGMEQFRSSDLIDVG</sequence>
<feature type="region of interest" description="Disordered" evidence="1">
    <location>
        <begin position="67"/>
        <end position="91"/>
    </location>
</feature>
<organism evidence="3 4">
    <name type="scientific">Helianthus annuus</name>
    <name type="common">Common sunflower</name>
    <dbReference type="NCBI Taxonomy" id="4232"/>
    <lineage>
        <taxon>Eukaryota</taxon>
        <taxon>Viridiplantae</taxon>
        <taxon>Streptophyta</taxon>
        <taxon>Embryophyta</taxon>
        <taxon>Tracheophyta</taxon>
        <taxon>Spermatophyta</taxon>
        <taxon>Magnoliopsida</taxon>
        <taxon>eudicotyledons</taxon>
        <taxon>Gunneridae</taxon>
        <taxon>Pentapetalae</taxon>
        <taxon>asterids</taxon>
        <taxon>campanulids</taxon>
        <taxon>Asterales</taxon>
        <taxon>Asteraceae</taxon>
        <taxon>Asteroideae</taxon>
        <taxon>Heliantheae alliance</taxon>
        <taxon>Heliantheae</taxon>
        <taxon>Helianthus</taxon>
    </lineage>
</organism>
<proteinExistence type="predicted"/>
<dbReference type="AlphaFoldDB" id="A0A251VUK6"/>
<reference evidence="3" key="2">
    <citation type="submission" date="2017-02" db="EMBL/GenBank/DDBJ databases">
        <title>Sunflower complete genome.</title>
        <authorList>
            <person name="Langlade N."/>
            <person name="Munos S."/>
        </authorList>
    </citation>
    <scope>NUCLEOTIDE SEQUENCE [LARGE SCALE GENOMIC DNA]</scope>
    <source>
        <tissue evidence="3">Leaves</tissue>
    </source>
</reference>
<protein>
    <submittedName>
        <fullName evidence="2 3">Serine incorporator/TMS membrane protein</fullName>
    </submittedName>
</protein>
<evidence type="ECO:0000256" key="1">
    <source>
        <dbReference type="SAM" id="MobiDB-lite"/>
    </source>
</evidence>
<evidence type="ECO:0000313" key="4">
    <source>
        <dbReference type="Proteomes" id="UP000215914"/>
    </source>
</evidence>
<dbReference type="InParanoid" id="A0A251VUK6"/>
<keyword evidence="4" id="KW-1185">Reference proteome</keyword>
<dbReference type="EMBL" id="CM007890">
    <property type="protein sequence ID" value="OTG38471.1"/>
    <property type="molecule type" value="Genomic_DNA"/>
</dbReference>
<dbReference type="Proteomes" id="UP000215914">
    <property type="component" value="Chromosome 1"/>
</dbReference>
<dbReference type="STRING" id="4232.A0A251VUK6"/>